<accession>A0A8C3GJR5</accession>
<dbReference type="PANTHER" id="PTHR43851">
    <property type="match status" value="1"/>
</dbReference>
<keyword evidence="8" id="KW-1185">Reference proteome</keyword>
<comment type="similarity">
    <text evidence="2">Belongs to the protein kinase superfamily. ADCK protein kinase family.</text>
</comment>
<keyword evidence="4" id="KW-0547">Nucleotide-binding</keyword>
<dbReference type="GO" id="GO:0016740">
    <property type="term" value="F:transferase activity"/>
    <property type="evidence" value="ECO:0007669"/>
    <property type="project" value="UniProtKB-KW"/>
</dbReference>
<reference evidence="7" key="1">
    <citation type="submission" date="2025-08" db="UniProtKB">
        <authorList>
            <consortium name="Ensembl"/>
        </authorList>
    </citation>
    <scope>IDENTIFICATION</scope>
</reference>
<evidence type="ECO:0000256" key="3">
    <source>
        <dbReference type="ARBA" id="ARBA00022679"/>
    </source>
</evidence>
<dbReference type="InterPro" id="IPR004147">
    <property type="entry name" value="ABC1_dom"/>
</dbReference>
<comment type="pathway">
    <text evidence="1">Cofactor biosynthesis; ubiquinone biosynthesis.</text>
</comment>
<dbReference type="InterPro" id="IPR011009">
    <property type="entry name" value="Kinase-like_dom_sf"/>
</dbReference>
<dbReference type="GO" id="GO:0006744">
    <property type="term" value="P:ubiquinone biosynthetic process"/>
    <property type="evidence" value="ECO:0007669"/>
    <property type="project" value="TreeGrafter"/>
</dbReference>
<evidence type="ECO:0000256" key="1">
    <source>
        <dbReference type="ARBA" id="ARBA00004749"/>
    </source>
</evidence>
<dbReference type="Gene3D" id="1.10.510.10">
    <property type="entry name" value="Transferase(Phosphotransferase) domain 1"/>
    <property type="match status" value="1"/>
</dbReference>
<evidence type="ECO:0000256" key="4">
    <source>
        <dbReference type="ARBA" id="ARBA00022741"/>
    </source>
</evidence>
<keyword evidence="5" id="KW-0067">ATP-binding</keyword>
<dbReference type="PANTHER" id="PTHR43851:SF4">
    <property type="entry name" value="ATYPICAL KINASE COQ8B, MITOCHONDRIAL"/>
    <property type="match status" value="1"/>
</dbReference>
<proteinExistence type="inferred from homology"/>
<keyword evidence="3" id="KW-0808">Transferase</keyword>
<dbReference type="InterPro" id="IPR051409">
    <property type="entry name" value="Atypical_kinase_ADCK"/>
</dbReference>
<dbReference type="Pfam" id="PF03109">
    <property type="entry name" value="ABC1"/>
    <property type="match status" value="1"/>
</dbReference>
<organism evidence="7 8">
    <name type="scientific">Cairina moschata</name>
    <name type="common">Muscovy duck</name>
    <dbReference type="NCBI Taxonomy" id="8855"/>
    <lineage>
        <taxon>Eukaryota</taxon>
        <taxon>Metazoa</taxon>
        <taxon>Chordata</taxon>
        <taxon>Craniata</taxon>
        <taxon>Vertebrata</taxon>
        <taxon>Euteleostomi</taxon>
        <taxon>Archelosauria</taxon>
        <taxon>Archosauria</taxon>
        <taxon>Dinosauria</taxon>
        <taxon>Saurischia</taxon>
        <taxon>Theropoda</taxon>
        <taxon>Coelurosauria</taxon>
        <taxon>Aves</taxon>
        <taxon>Neognathae</taxon>
        <taxon>Galloanserae</taxon>
        <taxon>Anseriformes</taxon>
        <taxon>Anatidae</taxon>
        <taxon>Anatinae</taxon>
        <taxon>Cairina</taxon>
    </lineage>
</organism>
<dbReference type="GO" id="GO:0005524">
    <property type="term" value="F:ATP binding"/>
    <property type="evidence" value="ECO:0007669"/>
    <property type="project" value="UniProtKB-KW"/>
</dbReference>
<evidence type="ECO:0000256" key="5">
    <source>
        <dbReference type="ARBA" id="ARBA00022840"/>
    </source>
</evidence>
<evidence type="ECO:0000313" key="8">
    <source>
        <dbReference type="Proteomes" id="UP000694556"/>
    </source>
</evidence>
<dbReference type="InterPro" id="IPR034646">
    <property type="entry name" value="ADCK3_dom"/>
</dbReference>
<dbReference type="Proteomes" id="UP000694556">
    <property type="component" value="Unassembled WGS sequence"/>
</dbReference>
<dbReference type="CDD" id="cd13970">
    <property type="entry name" value="ABC1_ADCK3"/>
    <property type="match status" value="1"/>
</dbReference>
<dbReference type="AlphaFoldDB" id="A0A8C3GJR5"/>
<evidence type="ECO:0000313" key="7">
    <source>
        <dbReference type="Ensembl" id="ENSCMMP00000014640.1"/>
    </source>
</evidence>
<protein>
    <submittedName>
        <fullName evidence="7">Coenzyme Q8B</fullName>
    </submittedName>
</protein>
<evidence type="ECO:0000259" key="6">
    <source>
        <dbReference type="Pfam" id="PF03109"/>
    </source>
</evidence>
<dbReference type="Ensembl" id="ENSCMMT00000016127.1">
    <property type="protein sequence ID" value="ENSCMMP00000014640.1"/>
    <property type="gene ID" value="ENSCMMG00000009163.1"/>
</dbReference>
<name>A0A8C3GJR5_CAIMO</name>
<dbReference type="SUPFAM" id="SSF56112">
    <property type="entry name" value="Protein kinase-like (PK-like)"/>
    <property type="match status" value="1"/>
</dbReference>
<sequence length="425" mass="46499">MGAGGGRLGGFGGVLWGLGGLSEGSYMEGGYLGSGGGWRPYMGAGGGLGGVGGVLWGLGFAVPIDPAALPPQLRRALERARQGADFMPSSQTCRVLAAELGPGWRGLLGAFEERPFAAASIGQVHRAALPDGTPLAIKVQYPGVARSIGSDVANVLALLKVTAGLPEGLFADRTLRLLQEELRWECDYRREAGCARAFRQLLLSDPFFSVPRVVEELSTQRVLAMELAPGVPLERCRHLPQNLRDEVCTQLLRLCLRELLEFRLLQSDPNWANFLYDPSRHRMTLLDFGASRSLDKDFTDHYVEVMRAAVDGDRAKVLRKSRDLKFLTGYESKEMEEAHVEAVLLLGEPFAAGGLWDFGAQRTAPRLRALLPRLLRQRLVPPPAQSLALHRKLAGAFLACAHLGGRVPCRDVFEEHYGRYWGHPK</sequence>
<evidence type="ECO:0000256" key="2">
    <source>
        <dbReference type="ARBA" id="ARBA00009670"/>
    </source>
</evidence>
<feature type="domain" description="ABC1 atypical kinase-like" evidence="6">
    <location>
        <begin position="81"/>
        <end position="319"/>
    </location>
</feature>
<reference evidence="7" key="2">
    <citation type="submission" date="2025-09" db="UniProtKB">
        <authorList>
            <consortium name="Ensembl"/>
        </authorList>
    </citation>
    <scope>IDENTIFICATION</scope>
</reference>